<dbReference type="AlphaFoldDB" id="A0A6F9MWM8"/>
<evidence type="ECO:0000313" key="1">
    <source>
        <dbReference type="EMBL" id="EDP8036580.1"/>
    </source>
</evidence>
<dbReference type="EMBL" id="AANOQJ010000006">
    <property type="protein sequence ID" value="EDP8036580.1"/>
    <property type="molecule type" value="Genomic_DNA"/>
</dbReference>
<sequence length="212" mass="23994">MDYVKTINELYSKIITSKKIEFEKYNTINTDNIQLETNKVTVINNVTCVFIDMENSTKMAMGKIEEAINTQIPYIRALVEIFQLHNAKYIDIQGDGGFALFDGDDSKKNGIYVAKIANTLFNKKLNMNIRIGIDCGTVYVKKAGKRGENKEIWLGRPVCLASKLCNIGLNTIPEYVRFSSNISSDDVLSNIQPTIYTRVNNISYIYASNFNN</sequence>
<dbReference type="Gene3D" id="3.30.70.1230">
    <property type="entry name" value="Nucleotide cyclase"/>
    <property type="match status" value="1"/>
</dbReference>
<comment type="caution">
    <text evidence="1">The sequence shown here is derived from an EMBL/GenBank/DDBJ whole genome shotgun (WGS) entry which is preliminary data.</text>
</comment>
<reference evidence="1" key="1">
    <citation type="submission" date="2020-01" db="EMBL/GenBank/DDBJ databases">
        <authorList>
            <consortium name="GenomeTrakr network: Whole genome sequencing for foodborne pathogen traceback"/>
        </authorList>
    </citation>
    <scope>NUCLEOTIDE SEQUENCE</scope>
    <source>
        <strain evidence="1">CFSAN096326</strain>
    </source>
</reference>
<dbReference type="SUPFAM" id="SSF55073">
    <property type="entry name" value="Nucleotide cyclase"/>
    <property type="match status" value="1"/>
</dbReference>
<accession>A0A6F9MWM8</accession>
<gene>
    <name evidence="1" type="ORF">GRO02_05575</name>
</gene>
<dbReference type="InterPro" id="IPR029787">
    <property type="entry name" value="Nucleotide_cyclase"/>
</dbReference>
<organism evidence="1">
    <name type="scientific">Campylobacter jejuni</name>
    <dbReference type="NCBI Taxonomy" id="197"/>
    <lineage>
        <taxon>Bacteria</taxon>
        <taxon>Pseudomonadati</taxon>
        <taxon>Campylobacterota</taxon>
        <taxon>Epsilonproteobacteria</taxon>
        <taxon>Campylobacterales</taxon>
        <taxon>Campylobacteraceae</taxon>
        <taxon>Campylobacter</taxon>
    </lineage>
</organism>
<proteinExistence type="predicted"/>
<protein>
    <submittedName>
        <fullName evidence="1">Uncharacterized protein</fullName>
    </submittedName>
</protein>
<name>A0A6F9MWM8_CAMJU</name>